<dbReference type="KEGG" id="ccro:CMC5_025690"/>
<dbReference type="SUPFAM" id="SSF50985">
    <property type="entry name" value="RCC1/BLIP-II"/>
    <property type="match status" value="1"/>
</dbReference>
<dbReference type="InterPro" id="IPR009091">
    <property type="entry name" value="RCC1/BLIP-II"/>
</dbReference>
<dbReference type="Proteomes" id="UP000067626">
    <property type="component" value="Chromosome"/>
</dbReference>
<keyword evidence="2" id="KW-0677">Repeat</keyword>
<evidence type="ECO:0000256" key="2">
    <source>
        <dbReference type="ARBA" id="ARBA00022737"/>
    </source>
</evidence>
<evidence type="ECO:0000256" key="1">
    <source>
        <dbReference type="ARBA" id="ARBA00022658"/>
    </source>
</evidence>
<evidence type="ECO:0000259" key="5">
    <source>
        <dbReference type="Pfam" id="PF25390"/>
    </source>
</evidence>
<evidence type="ECO:0000256" key="3">
    <source>
        <dbReference type="SAM" id="MobiDB-lite"/>
    </source>
</evidence>
<dbReference type="GO" id="GO:0005737">
    <property type="term" value="C:cytoplasm"/>
    <property type="evidence" value="ECO:0007669"/>
    <property type="project" value="TreeGrafter"/>
</dbReference>
<keyword evidence="7" id="KW-1185">Reference proteome</keyword>
<name>A0A0K1ECX1_CHOCO</name>
<dbReference type="AlphaFoldDB" id="A0A0K1ECX1"/>
<feature type="signal peptide" evidence="4">
    <location>
        <begin position="1"/>
        <end position="25"/>
    </location>
</feature>
<dbReference type="PANTHER" id="PTHR45982:SF1">
    <property type="entry name" value="REGULATOR OF CHROMOSOME CONDENSATION"/>
    <property type="match status" value="1"/>
</dbReference>
<sequence>MRCWTRLFFVGFVGVAGLLAVGCGAAEEEGGETQEVDECSPACAKAVDVAAGWSHTCAVLDDGRVKCWGDNWVGQLGIGDTRTRGEGPGQMGTRLPAAELGTGSAAVAVAAGAWHSCALLHGGSVKCWGFNEYGQLGVGDYRNRGNDPGEMGDALPAVDLGAGKTATAIVAGAWHSCALLHDGGVKCWGDNQSGQLGLGDVEARGDDAGEMGDGLPAVDLGAGQAAVAIAAGEAHTCALLGDGGVKCWGDNRSGRLGLGDVEARGDDAGEMGDSLPAVDLGAGQAAVAIAAGEAHTCALLGDQSVKCWGYSRYGRLGTGKDDRGVEPEQMGDELPRVDMGGSKKSMGLSVGWAHSCVLMKEGGIKCWGHNGSGQLGIGDEVDHGEARWGMSDSLPFVNVGAGEVPVLVRAGSSHTCALLGEGRLKCWGENMSGQLGLGDTVPRGVTAEDMGDALPAVKL</sequence>
<dbReference type="GO" id="GO:0005085">
    <property type="term" value="F:guanyl-nucleotide exchange factor activity"/>
    <property type="evidence" value="ECO:0007669"/>
    <property type="project" value="TreeGrafter"/>
</dbReference>
<feature type="chain" id="PRO_5005459259" description="RCC1-like domain-containing protein" evidence="4">
    <location>
        <begin position="26"/>
        <end position="459"/>
    </location>
</feature>
<evidence type="ECO:0000256" key="4">
    <source>
        <dbReference type="SAM" id="SignalP"/>
    </source>
</evidence>
<accession>A0A0K1ECX1</accession>
<dbReference type="PANTHER" id="PTHR45982">
    <property type="entry name" value="REGULATOR OF CHROMOSOME CONDENSATION"/>
    <property type="match status" value="1"/>
</dbReference>
<dbReference type="STRING" id="52.CMC5_025690"/>
<proteinExistence type="predicted"/>
<dbReference type="PRINTS" id="PR00633">
    <property type="entry name" value="RCCNDNSATION"/>
</dbReference>
<dbReference type="Pfam" id="PF25390">
    <property type="entry name" value="WD40_RLD"/>
    <property type="match status" value="1"/>
</dbReference>
<dbReference type="PROSITE" id="PS51257">
    <property type="entry name" value="PROKAR_LIPOPROTEIN"/>
    <property type="match status" value="1"/>
</dbReference>
<dbReference type="Pfam" id="PF13540">
    <property type="entry name" value="RCC1_2"/>
    <property type="match status" value="2"/>
</dbReference>
<keyword evidence="4" id="KW-0732">Signal</keyword>
<feature type="domain" description="RCC1-like" evidence="5">
    <location>
        <begin position="19"/>
        <end position="341"/>
    </location>
</feature>
<feature type="region of interest" description="Disordered" evidence="3">
    <location>
        <begin position="319"/>
        <end position="339"/>
    </location>
</feature>
<evidence type="ECO:0000313" key="6">
    <source>
        <dbReference type="EMBL" id="AKT38423.1"/>
    </source>
</evidence>
<dbReference type="InterPro" id="IPR000408">
    <property type="entry name" value="Reg_chr_condens"/>
</dbReference>
<dbReference type="EMBL" id="CP012159">
    <property type="protein sequence ID" value="AKT38423.1"/>
    <property type="molecule type" value="Genomic_DNA"/>
</dbReference>
<evidence type="ECO:0000313" key="7">
    <source>
        <dbReference type="Proteomes" id="UP000067626"/>
    </source>
</evidence>
<dbReference type="InterPro" id="IPR051553">
    <property type="entry name" value="Ran_GTPase-activating"/>
</dbReference>
<keyword evidence="1" id="KW-0344">Guanine-nucleotide releasing factor</keyword>
<gene>
    <name evidence="6" type="ORF">CMC5_025690</name>
</gene>
<dbReference type="InterPro" id="IPR058923">
    <property type="entry name" value="RCC1-like_dom"/>
</dbReference>
<dbReference type="PROSITE" id="PS50012">
    <property type="entry name" value="RCC1_3"/>
    <property type="match status" value="6"/>
</dbReference>
<protein>
    <recommendedName>
        <fullName evidence="5">RCC1-like domain-containing protein</fullName>
    </recommendedName>
</protein>
<dbReference type="RefSeq" id="WP_050430646.1">
    <property type="nucleotide sequence ID" value="NZ_CP012159.1"/>
</dbReference>
<dbReference type="PATRIC" id="fig|52.7.peg.2797"/>
<organism evidence="6 7">
    <name type="scientific">Chondromyces crocatus</name>
    <dbReference type="NCBI Taxonomy" id="52"/>
    <lineage>
        <taxon>Bacteria</taxon>
        <taxon>Pseudomonadati</taxon>
        <taxon>Myxococcota</taxon>
        <taxon>Polyangia</taxon>
        <taxon>Polyangiales</taxon>
        <taxon>Polyangiaceae</taxon>
        <taxon>Chondromyces</taxon>
    </lineage>
</organism>
<reference evidence="6 7" key="1">
    <citation type="submission" date="2015-07" db="EMBL/GenBank/DDBJ databases">
        <title>Genome analysis of myxobacterium Chondromyces crocatus Cm c5 reveals a high potential for natural compound synthesis and the genetic basis for the loss of fruiting body formation.</title>
        <authorList>
            <person name="Zaburannyi N."/>
            <person name="Bunk B."/>
            <person name="Maier J."/>
            <person name="Overmann J."/>
            <person name="Mueller R."/>
        </authorList>
    </citation>
    <scope>NUCLEOTIDE SEQUENCE [LARGE SCALE GENOMIC DNA]</scope>
    <source>
        <strain evidence="6 7">Cm c5</strain>
    </source>
</reference>
<dbReference type="Gene3D" id="2.130.10.30">
    <property type="entry name" value="Regulator of chromosome condensation 1/beta-lactamase-inhibitor protein II"/>
    <property type="match status" value="2"/>
</dbReference>